<name>A0A7J9LRX0_GOSSC</name>
<dbReference type="OrthoDB" id="999066at2759"/>
<gene>
    <name evidence="2" type="ORF">Goshw_029139</name>
</gene>
<comment type="caution">
    <text evidence="2">The sequence shown here is derived from an EMBL/GenBank/DDBJ whole genome shotgun (WGS) entry which is preliminary data.</text>
</comment>
<feature type="compositionally biased region" description="Gly residues" evidence="1">
    <location>
        <begin position="22"/>
        <end position="41"/>
    </location>
</feature>
<keyword evidence="3" id="KW-1185">Reference proteome</keyword>
<evidence type="ECO:0000313" key="3">
    <source>
        <dbReference type="Proteomes" id="UP000593576"/>
    </source>
</evidence>
<organism evidence="2 3">
    <name type="scientific">Gossypium schwendimanii</name>
    <name type="common">Cotton</name>
    <dbReference type="NCBI Taxonomy" id="34291"/>
    <lineage>
        <taxon>Eukaryota</taxon>
        <taxon>Viridiplantae</taxon>
        <taxon>Streptophyta</taxon>
        <taxon>Embryophyta</taxon>
        <taxon>Tracheophyta</taxon>
        <taxon>Spermatophyta</taxon>
        <taxon>Magnoliopsida</taxon>
        <taxon>eudicotyledons</taxon>
        <taxon>Gunneridae</taxon>
        <taxon>Pentapetalae</taxon>
        <taxon>rosids</taxon>
        <taxon>malvids</taxon>
        <taxon>Malvales</taxon>
        <taxon>Malvaceae</taxon>
        <taxon>Malvoideae</taxon>
        <taxon>Gossypium</taxon>
    </lineage>
</organism>
<reference evidence="2 3" key="1">
    <citation type="journal article" date="2019" name="Genome Biol. Evol.">
        <title>Insights into the evolution of the New World diploid cottons (Gossypium, subgenus Houzingenia) based on genome sequencing.</title>
        <authorList>
            <person name="Grover C.E."/>
            <person name="Arick M.A. 2nd"/>
            <person name="Thrash A."/>
            <person name="Conover J.L."/>
            <person name="Sanders W.S."/>
            <person name="Peterson D.G."/>
            <person name="Frelichowski J.E."/>
            <person name="Scheffler J.A."/>
            <person name="Scheffler B.E."/>
            <person name="Wendel J.F."/>
        </authorList>
    </citation>
    <scope>NUCLEOTIDE SEQUENCE [LARGE SCALE GENOMIC DNA]</scope>
    <source>
        <strain evidence="2">1</strain>
        <tissue evidence="2">Leaf</tissue>
    </source>
</reference>
<dbReference type="Proteomes" id="UP000593576">
    <property type="component" value="Unassembled WGS sequence"/>
</dbReference>
<feature type="region of interest" description="Disordered" evidence="1">
    <location>
        <begin position="16"/>
        <end position="83"/>
    </location>
</feature>
<protein>
    <submittedName>
        <fullName evidence="2">Uncharacterized protein</fullName>
    </submittedName>
</protein>
<evidence type="ECO:0000256" key="1">
    <source>
        <dbReference type="SAM" id="MobiDB-lite"/>
    </source>
</evidence>
<accession>A0A7J9LRX0</accession>
<sequence length="101" mass="10299">MLLVATVEGVGDGNESVEIAGSKGGEGVEVAGNEGGEGVEGLDGLDASIEGLEEGDRGLNNGVVEAGKDGVEDESDSDSEDENVYLMNVVYFSDDDDEEGL</sequence>
<evidence type="ECO:0000313" key="2">
    <source>
        <dbReference type="EMBL" id="MBA0861572.1"/>
    </source>
</evidence>
<proteinExistence type="predicted"/>
<dbReference type="EMBL" id="JABFAF010000007">
    <property type="protein sequence ID" value="MBA0861572.1"/>
    <property type="molecule type" value="Genomic_DNA"/>
</dbReference>
<dbReference type="AlphaFoldDB" id="A0A7J9LRX0"/>
<feature type="compositionally biased region" description="Acidic residues" evidence="1">
    <location>
        <begin position="71"/>
        <end position="83"/>
    </location>
</feature>